<dbReference type="InterPro" id="IPR008949">
    <property type="entry name" value="Isoprenoid_synthase_dom_sf"/>
</dbReference>
<proteinExistence type="predicted"/>
<dbReference type="Pfam" id="PF19086">
    <property type="entry name" value="Terpene_syn_C_2"/>
    <property type="match status" value="1"/>
</dbReference>
<reference evidence="1 2" key="1">
    <citation type="submission" date="2024-05" db="EMBL/GenBank/DDBJ databases">
        <title>A draft genome resource for the thread blight pathogen Marasmius tenuissimus strain MS-2.</title>
        <authorList>
            <person name="Yulfo-Soto G.E."/>
            <person name="Baruah I.K."/>
            <person name="Amoako-Attah I."/>
            <person name="Bukari Y."/>
            <person name="Meinhardt L.W."/>
            <person name="Bailey B.A."/>
            <person name="Cohen S.P."/>
        </authorList>
    </citation>
    <scope>NUCLEOTIDE SEQUENCE [LARGE SCALE GENOMIC DNA]</scope>
    <source>
        <strain evidence="1 2">MS-2</strain>
    </source>
</reference>
<gene>
    <name evidence="1" type="ORF">AAF712_008863</name>
</gene>
<keyword evidence="2" id="KW-1185">Reference proteome</keyword>
<protein>
    <submittedName>
        <fullName evidence="1">Uncharacterized protein</fullName>
    </submittedName>
</protein>
<dbReference type="EMBL" id="JBBXMP010000066">
    <property type="protein sequence ID" value="KAL0064141.1"/>
    <property type="molecule type" value="Genomic_DNA"/>
</dbReference>
<organism evidence="1 2">
    <name type="scientific">Marasmius tenuissimus</name>
    <dbReference type="NCBI Taxonomy" id="585030"/>
    <lineage>
        <taxon>Eukaryota</taxon>
        <taxon>Fungi</taxon>
        <taxon>Dikarya</taxon>
        <taxon>Basidiomycota</taxon>
        <taxon>Agaricomycotina</taxon>
        <taxon>Agaricomycetes</taxon>
        <taxon>Agaricomycetidae</taxon>
        <taxon>Agaricales</taxon>
        <taxon>Marasmiineae</taxon>
        <taxon>Marasmiaceae</taxon>
        <taxon>Marasmius</taxon>
    </lineage>
</organism>
<comment type="caution">
    <text evidence="1">The sequence shown here is derived from an EMBL/GenBank/DDBJ whole genome shotgun (WGS) entry which is preliminary data.</text>
</comment>
<evidence type="ECO:0000313" key="1">
    <source>
        <dbReference type="EMBL" id="KAL0064141.1"/>
    </source>
</evidence>
<dbReference type="SUPFAM" id="SSF48576">
    <property type="entry name" value="Terpenoid synthases"/>
    <property type="match status" value="1"/>
</dbReference>
<evidence type="ECO:0000313" key="2">
    <source>
        <dbReference type="Proteomes" id="UP001437256"/>
    </source>
</evidence>
<name>A0ABR2ZSQ5_9AGAR</name>
<accession>A0ABR2ZSQ5</accession>
<sequence>MSTTASTSFQLPDLLSLTREFDLRANKRCHTALEESEEWLTGLHDTAGTRVFTQGEIERIHGQKMGLLAALGLPTCDTPQLRLVADFLGLLVIANERVKRGNGDATDWAEIGGFIDEVDFVGLLESHSLLKCLQPRISRLRRTTPSHWQRRFKSSILTLRDAQLRVKKYRDTIPELDEYLEFARDLSGLRVVFNLLESAEGLDFNLSGKDAEDLNRLRRLAAEFIAISFDVFSFNNDQAAGCQLNLVQLLISQQGLSIQGAVNLAGTMASERIQAFTTLEAELWARHSPPSESPAEPSTWFSTIMGYFYPAPPALSPSIVEEWDTGTSNDVSLFIQGLKDCMVGSLNWAFESEMFFGQKGAAIRSFGWVFLLPPEGSATP</sequence>
<dbReference type="Gene3D" id="1.10.600.10">
    <property type="entry name" value="Farnesyl Diphosphate Synthase"/>
    <property type="match status" value="1"/>
</dbReference>
<dbReference type="Proteomes" id="UP001437256">
    <property type="component" value="Unassembled WGS sequence"/>
</dbReference>